<dbReference type="InterPro" id="IPR003711">
    <property type="entry name" value="CarD-like/TRCF_RID"/>
</dbReference>
<comment type="function">
    <text evidence="13">Couples transcription and DNA repair by recognizing RNA polymerase (RNAP) stalled at DNA lesions. Mediates ATP-dependent release of RNAP and its truncated transcript from the DNA, and recruitment of nucleotide excision repair machinery to the damaged site.</text>
</comment>
<evidence type="ECO:0000256" key="3">
    <source>
        <dbReference type="ARBA" id="ARBA00022741"/>
    </source>
</evidence>
<dbReference type="GO" id="GO:0003678">
    <property type="term" value="F:DNA helicase activity"/>
    <property type="evidence" value="ECO:0007669"/>
    <property type="project" value="TreeGrafter"/>
</dbReference>
<dbReference type="InterPro" id="IPR041471">
    <property type="entry name" value="UvrB_inter"/>
</dbReference>
<keyword evidence="8 13" id="KW-0238">DNA-binding</keyword>
<evidence type="ECO:0000256" key="6">
    <source>
        <dbReference type="ARBA" id="ARBA00022806"/>
    </source>
</evidence>
<dbReference type="Pfam" id="PF03461">
    <property type="entry name" value="TRCF"/>
    <property type="match status" value="1"/>
</dbReference>
<comment type="similarity">
    <text evidence="10 13">In the N-terminal section; belongs to the UvrB family.</text>
</comment>
<dbReference type="SMART" id="SM00982">
    <property type="entry name" value="TRCF"/>
    <property type="match status" value="1"/>
</dbReference>
<dbReference type="Gene3D" id="3.40.50.300">
    <property type="entry name" value="P-loop containing nucleotide triphosphate hydrolases"/>
    <property type="match status" value="2"/>
</dbReference>
<evidence type="ECO:0000256" key="2">
    <source>
        <dbReference type="ARBA" id="ARBA00022490"/>
    </source>
</evidence>
<dbReference type="NCBIfam" id="TIGR00580">
    <property type="entry name" value="mfd"/>
    <property type="match status" value="1"/>
</dbReference>
<proteinExistence type="inferred from homology"/>
<keyword evidence="5 13" id="KW-0378">Hydrolase</keyword>
<dbReference type="GO" id="GO:0005737">
    <property type="term" value="C:cytoplasm"/>
    <property type="evidence" value="ECO:0007669"/>
    <property type="project" value="UniProtKB-SubCell"/>
</dbReference>
<evidence type="ECO:0000256" key="11">
    <source>
        <dbReference type="ARBA" id="ARBA00061399"/>
    </source>
</evidence>
<dbReference type="CDD" id="cd17991">
    <property type="entry name" value="DEXHc_TRCF"/>
    <property type="match status" value="1"/>
</dbReference>
<dbReference type="Pfam" id="PF17757">
    <property type="entry name" value="UvrB_inter"/>
    <property type="match status" value="1"/>
</dbReference>
<evidence type="ECO:0000256" key="9">
    <source>
        <dbReference type="ARBA" id="ARBA00023204"/>
    </source>
</evidence>
<sequence>MSLEFLAGLPEFRALVARLKKGEDCLFLTGLIPEARPYFYALLSREVDRPIVVILPGSISPADIRQETENFFQLLSVKREIQILPALGNEPYLEVAAPLEAVASRMKTFYSLLLGHRPLVFTSLAGLLKPVPTSEDLRKSFIRINSGEELDRDWLLERLKEFGYAHEDLVASAGEYAYRGGIVDVYSVWSDYPVRLEFAGNLVSSIREFDASTQRSVNRIESAVIPSLREFPGEDEFVEKFCRQARKRAPRSRDLEKKIELLRQGEFFPSFAYSALLVGEHFAPITGLLENPLYVFEERELVEKDWEERLAEWRKAYAEQATQSGFFLPPEEIFLPEILESVRKRALNLSELGGEEGGDGVHFSFQTVPRFDNRIPFFLQYLKKRQEERDLCYLFISNPGKRERLAAVLREEDIPARLLSDPREGPRGEEVNLVEGELRRGFCFPRQKIFFFAERDIFTEEKVITSRVPRKLFFSQFQDLNQGDYVVHTEYGVGRFNGLKKLDFDGRAHDFIEIIYRDDDRLLVPVEDLNLVQKFSSAPGVAPQLDKLGTQTWARTKARVKKAVEEIAQELLELYARRKTVEGIAYSPGGQWEREFEKMFIYEETEDQLRAIEEVKRDMESPRPMDRLLCGDVGYGKTEVAMRAAFKAVMDGRQVAVLCPTTVLAVQHLNTFRQRMLLFPVRVEALTRLQSRKEQQKIIEDLKKGFVDIIIGTHRLLSPDVGFHNLGLLIIDEEQRFGVSHKERIKQLKASIDVLTLTATPIPRTLNLALSGLRDISLIETPPRDRLAVHTVVAPFNSGLVASAVKQELERQGQVYYIHNRIEDIDRVADLVRKLVPQARVITIHGRMKGPELEKRMLDFINQKYNVLVSTTIIENGIDIPLVNTLIVDRADLYGLAQLYQLRGRVGRSSRQAYAYFLVPPLFELSPEARERLKALKEFSELGSGFRLAARDLEIRGAGNILGHRQHGFIEAVGYEYFLQLLERAVREQKGEKLEEARCEINLKVDFRIPEDYLPQVNLRLNLYKRLSALENPDEALKIREEIQDRFGPLPPGVENLFLYAQIKYYAGRIKLKSLDRNGQRLLVKFPPEVHFRWEAVQGLLKRYRGNVSPLGLMTFNLPAGSDREFLVQARLILKELSGYTIIN</sequence>
<dbReference type="Pfam" id="PF00271">
    <property type="entry name" value="Helicase_C"/>
    <property type="match status" value="1"/>
</dbReference>
<keyword evidence="6" id="KW-0347">Helicase</keyword>
<dbReference type="EC" id="3.6.4.-" evidence="13"/>
<dbReference type="InterPro" id="IPR005118">
    <property type="entry name" value="TRCF_C"/>
</dbReference>
<dbReference type="SMART" id="SM00487">
    <property type="entry name" value="DEXDc"/>
    <property type="match status" value="1"/>
</dbReference>
<evidence type="ECO:0000256" key="5">
    <source>
        <dbReference type="ARBA" id="ARBA00022801"/>
    </source>
</evidence>
<dbReference type="Pfam" id="PF02559">
    <property type="entry name" value="CarD_TRCF_RID"/>
    <property type="match status" value="1"/>
</dbReference>
<evidence type="ECO:0000256" key="1">
    <source>
        <dbReference type="ARBA" id="ARBA00004496"/>
    </source>
</evidence>
<dbReference type="InterPro" id="IPR037235">
    <property type="entry name" value="TRCF-like_C_D7"/>
</dbReference>
<dbReference type="InterPro" id="IPR011545">
    <property type="entry name" value="DEAD/DEAH_box_helicase_dom"/>
</dbReference>
<reference evidence="16 17" key="1">
    <citation type="submission" date="2018-08" db="EMBL/GenBank/DDBJ databases">
        <title>Genome analysis of the thermophilic bacterium of the candidate phylum Aminicenantes from deep subsurface aquifer revealed its physiology and ecological role.</title>
        <authorList>
            <person name="Kadnikov V.V."/>
            <person name="Mardanov A.V."/>
            <person name="Beletsky A.V."/>
            <person name="Karnachuk O.V."/>
            <person name="Ravin N.V."/>
        </authorList>
    </citation>
    <scope>NUCLEOTIDE SEQUENCE [LARGE SCALE GENOMIC DNA]</scope>
    <source>
        <strain evidence="16">BY38</strain>
    </source>
</reference>
<evidence type="ECO:0000256" key="8">
    <source>
        <dbReference type="ARBA" id="ARBA00023125"/>
    </source>
</evidence>
<dbReference type="PANTHER" id="PTHR47964:SF1">
    <property type="entry name" value="ATP-DEPENDENT DNA HELICASE HOMOLOG RECG, CHLOROPLASTIC"/>
    <property type="match status" value="1"/>
</dbReference>
<dbReference type="SUPFAM" id="SSF141259">
    <property type="entry name" value="CarD-like"/>
    <property type="match status" value="1"/>
</dbReference>
<dbReference type="PANTHER" id="PTHR47964">
    <property type="entry name" value="ATP-DEPENDENT DNA HELICASE HOMOLOG RECG, CHLOROPLASTIC"/>
    <property type="match status" value="1"/>
</dbReference>
<keyword evidence="3 13" id="KW-0547">Nucleotide-binding</keyword>
<dbReference type="GO" id="GO:0005524">
    <property type="term" value="F:ATP binding"/>
    <property type="evidence" value="ECO:0007669"/>
    <property type="project" value="UniProtKB-UniRule"/>
</dbReference>
<evidence type="ECO:0000256" key="7">
    <source>
        <dbReference type="ARBA" id="ARBA00022840"/>
    </source>
</evidence>
<evidence type="ECO:0000259" key="14">
    <source>
        <dbReference type="PROSITE" id="PS51192"/>
    </source>
</evidence>
<dbReference type="Gene3D" id="3.30.2060.10">
    <property type="entry name" value="Penicillin-binding protein 1b domain"/>
    <property type="match status" value="1"/>
</dbReference>
<dbReference type="FunFam" id="3.40.50.300:FF:000546">
    <property type="entry name" value="Transcription-repair-coupling factor"/>
    <property type="match status" value="1"/>
</dbReference>
<feature type="domain" description="Helicase ATP-binding" evidence="14">
    <location>
        <begin position="618"/>
        <end position="779"/>
    </location>
</feature>
<keyword evidence="7 13" id="KW-0067">ATP-binding</keyword>
<dbReference type="InterPro" id="IPR036101">
    <property type="entry name" value="CarD-like/TRCF_RID_sf"/>
</dbReference>
<keyword evidence="2 13" id="KW-0963">Cytoplasm</keyword>
<evidence type="ECO:0000313" key="17">
    <source>
        <dbReference type="Proteomes" id="UP000257323"/>
    </source>
</evidence>
<dbReference type="HAMAP" id="MF_00969">
    <property type="entry name" value="TRCF"/>
    <property type="match status" value="1"/>
</dbReference>
<dbReference type="InterPro" id="IPR027417">
    <property type="entry name" value="P-loop_NTPase"/>
</dbReference>
<dbReference type="PROSITE" id="PS51192">
    <property type="entry name" value="HELICASE_ATP_BIND_1"/>
    <property type="match status" value="1"/>
</dbReference>
<dbReference type="InterPro" id="IPR004576">
    <property type="entry name" value="Mfd"/>
</dbReference>
<evidence type="ECO:0000259" key="15">
    <source>
        <dbReference type="PROSITE" id="PS51194"/>
    </source>
</evidence>
<feature type="domain" description="Helicase C-terminal" evidence="15">
    <location>
        <begin position="804"/>
        <end position="954"/>
    </location>
</feature>
<dbReference type="Pfam" id="PF00270">
    <property type="entry name" value="DEAD"/>
    <property type="match status" value="1"/>
</dbReference>
<dbReference type="GO" id="GO:0016787">
    <property type="term" value="F:hydrolase activity"/>
    <property type="evidence" value="ECO:0007669"/>
    <property type="project" value="UniProtKB-KW"/>
</dbReference>
<dbReference type="SUPFAM" id="SSF52540">
    <property type="entry name" value="P-loop containing nucleoside triphosphate hydrolases"/>
    <property type="match status" value="4"/>
</dbReference>
<organism evidence="16 17">
    <name type="scientific">Candidatus Saccharicenans subterraneus</name>
    <dbReference type="NCBI Taxonomy" id="2508984"/>
    <lineage>
        <taxon>Bacteria</taxon>
        <taxon>Candidatus Aminicenantota</taxon>
        <taxon>Candidatus Aminicenantia</taxon>
        <taxon>Candidatus Aminicenantales</taxon>
        <taxon>Candidatus Saccharicenantaceae</taxon>
        <taxon>Candidatus Saccharicenans</taxon>
    </lineage>
</organism>
<dbReference type="GO" id="GO:0003684">
    <property type="term" value="F:damaged DNA binding"/>
    <property type="evidence" value="ECO:0007669"/>
    <property type="project" value="InterPro"/>
</dbReference>
<comment type="subcellular location">
    <subcellularLocation>
        <location evidence="1 13">Cytoplasm</location>
    </subcellularLocation>
</comment>
<evidence type="ECO:0000256" key="4">
    <source>
        <dbReference type="ARBA" id="ARBA00022763"/>
    </source>
</evidence>
<dbReference type="EMBL" id="QUAH01000004">
    <property type="protein sequence ID" value="RFT16175.1"/>
    <property type="molecule type" value="Genomic_DNA"/>
</dbReference>
<dbReference type="GO" id="GO:0000716">
    <property type="term" value="P:transcription-coupled nucleotide-excision repair, DNA damage recognition"/>
    <property type="evidence" value="ECO:0007669"/>
    <property type="project" value="UniProtKB-UniRule"/>
</dbReference>
<dbReference type="Gene3D" id="3.40.50.11180">
    <property type="match status" value="1"/>
</dbReference>
<comment type="similarity">
    <text evidence="11 13">In the C-terminal section; belongs to the helicase family. RecG subfamily.</text>
</comment>
<comment type="caution">
    <text evidence="16">The sequence shown here is derived from an EMBL/GenBank/DDBJ whole genome shotgun (WGS) entry which is preliminary data.</text>
</comment>
<dbReference type="InterPro" id="IPR047112">
    <property type="entry name" value="RecG/Mfd"/>
</dbReference>
<dbReference type="GO" id="GO:0006355">
    <property type="term" value="P:regulation of DNA-templated transcription"/>
    <property type="evidence" value="ECO:0007669"/>
    <property type="project" value="UniProtKB-UniRule"/>
</dbReference>
<dbReference type="AlphaFoldDB" id="A0A3E2BN35"/>
<name>A0A3E2BN35_9BACT</name>
<keyword evidence="4 13" id="KW-0227">DNA damage</keyword>
<evidence type="ECO:0000256" key="10">
    <source>
        <dbReference type="ARBA" id="ARBA00061104"/>
    </source>
</evidence>
<dbReference type="InterPro" id="IPR014001">
    <property type="entry name" value="Helicase_ATP-bd"/>
</dbReference>
<protein>
    <recommendedName>
        <fullName evidence="12 13">Transcription-repair-coupling factor</fullName>
        <shortName evidence="13">TRCF</shortName>
        <ecNumber evidence="13">3.6.4.-</ecNumber>
    </recommendedName>
</protein>
<keyword evidence="9 13" id="KW-0234">DNA repair</keyword>
<evidence type="ECO:0000256" key="13">
    <source>
        <dbReference type="HAMAP-Rule" id="MF_00969"/>
    </source>
</evidence>
<gene>
    <name evidence="13" type="primary">mfd</name>
    <name evidence="16" type="ORF">OP8BY_1779</name>
</gene>
<dbReference type="Gene3D" id="2.40.10.170">
    <property type="match status" value="1"/>
</dbReference>
<dbReference type="Gene3D" id="3.90.1150.50">
    <property type="entry name" value="Transcription-repair-coupling factor, D7 domain"/>
    <property type="match status" value="1"/>
</dbReference>
<dbReference type="InterPro" id="IPR001650">
    <property type="entry name" value="Helicase_C-like"/>
</dbReference>
<dbReference type="SMART" id="SM01058">
    <property type="entry name" value="CarD_TRCF"/>
    <property type="match status" value="1"/>
</dbReference>
<evidence type="ECO:0000256" key="12">
    <source>
        <dbReference type="ARBA" id="ARBA00070128"/>
    </source>
</evidence>
<dbReference type="PROSITE" id="PS51194">
    <property type="entry name" value="HELICASE_CTER"/>
    <property type="match status" value="1"/>
</dbReference>
<dbReference type="Proteomes" id="UP000257323">
    <property type="component" value="Unassembled WGS sequence"/>
</dbReference>
<dbReference type="SMART" id="SM00490">
    <property type="entry name" value="HELICc"/>
    <property type="match status" value="1"/>
</dbReference>
<evidence type="ECO:0000313" key="16">
    <source>
        <dbReference type="EMBL" id="RFT16175.1"/>
    </source>
</evidence>
<accession>A0A3E2BN35</accession>
<dbReference type="SUPFAM" id="SSF143517">
    <property type="entry name" value="TRCF domain-like"/>
    <property type="match status" value="1"/>
</dbReference>